<dbReference type="KEGG" id="sap:Sulac_3018"/>
<evidence type="ECO:0000313" key="1">
    <source>
        <dbReference type="EMBL" id="AEW06475.1"/>
    </source>
</evidence>
<reference evidence="1 2" key="2">
    <citation type="journal article" date="2012" name="Stand. Genomic Sci.">
        <title>Complete genome sequence of the moderately thermophilic mineral-sulfide-oxidizing firmicute Sulfobacillus acidophilus type strain (NAL(T)).</title>
        <authorList>
            <person name="Anderson I."/>
            <person name="Chertkov O."/>
            <person name="Chen A."/>
            <person name="Saunders E."/>
            <person name="Lapidus A."/>
            <person name="Nolan M."/>
            <person name="Lucas S."/>
            <person name="Hammon N."/>
            <person name="Deshpande S."/>
            <person name="Cheng J.F."/>
            <person name="Han C."/>
            <person name="Tapia R."/>
            <person name="Goodwin L.A."/>
            <person name="Pitluck S."/>
            <person name="Liolios K."/>
            <person name="Pagani I."/>
            <person name="Ivanova N."/>
            <person name="Mikhailova N."/>
            <person name="Pati A."/>
            <person name="Palaniappan K."/>
            <person name="Land M."/>
            <person name="Pan C."/>
            <person name="Rohde M."/>
            <person name="Pukall R."/>
            <person name="Goker M."/>
            <person name="Detter J.C."/>
            <person name="Woyke T."/>
            <person name="Bristow J."/>
            <person name="Eisen J.A."/>
            <person name="Markowitz V."/>
            <person name="Hugenholtz P."/>
            <person name="Kyrpides N.C."/>
            <person name="Klenk H.P."/>
            <person name="Mavromatis K."/>
        </authorList>
    </citation>
    <scope>NUCLEOTIDE SEQUENCE [LARGE SCALE GENOMIC DNA]</scope>
    <source>
        <strain evidence="2">ATCC 700253 / DSM 10332 / NAL</strain>
    </source>
</reference>
<gene>
    <name evidence="1" type="ordered locus">Sulac_3018</name>
</gene>
<dbReference type="InterPro" id="IPR015946">
    <property type="entry name" value="KH_dom-like_a/b"/>
</dbReference>
<dbReference type="PANTHER" id="PTHR35368:SF1">
    <property type="entry name" value="HYDROPEROXIDE REDUCTASE"/>
    <property type="match status" value="1"/>
</dbReference>
<dbReference type="AlphaFoldDB" id="G8U0D3"/>
<keyword evidence="2" id="KW-1185">Reference proteome</keyword>
<proteinExistence type="predicted"/>
<dbReference type="EMBL" id="CP003179">
    <property type="protein sequence ID" value="AEW06475.1"/>
    <property type="molecule type" value="Genomic_DNA"/>
</dbReference>
<sequence length="147" mass="15598">MAKTTFTSTVEWTGTAVRSVAKIRSHEVVIDEPLGFGGQDQGPTPVELLLAGLGGCLNVLIAGLAPRYGVELTHLTTAVEGDLDPDGIREIDSAVRSGYLAIRYQIHVESRSPSSQVEALIRHAERVCPVKDTLKGVPVTVVTGSHA</sequence>
<dbReference type="PANTHER" id="PTHR35368">
    <property type="entry name" value="HYDROPEROXIDE REDUCTASE"/>
    <property type="match status" value="1"/>
</dbReference>
<dbReference type="HOGENOM" id="CLU_100275_2_1_9"/>
<organism evidence="1 2">
    <name type="scientific">Sulfobacillus acidophilus (strain ATCC 700253 / DSM 10332 / NAL)</name>
    <dbReference type="NCBI Taxonomy" id="679936"/>
    <lineage>
        <taxon>Bacteria</taxon>
        <taxon>Bacillati</taxon>
        <taxon>Bacillota</taxon>
        <taxon>Clostridia</taxon>
        <taxon>Eubacteriales</taxon>
        <taxon>Clostridiales Family XVII. Incertae Sedis</taxon>
        <taxon>Sulfobacillus</taxon>
    </lineage>
</organism>
<protein>
    <submittedName>
        <fullName evidence="1">OsmC family protein</fullName>
    </submittedName>
</protein>
<reference evidence="2" key="1">
    <citation type="submission" date="2011-12" db="EMBL/GenBank/DDBJ databases">
        <title>The complete genome of chromosome of Sulfobacillus acidophilus DSM 10332.</title>
        <authorList>
            <person name="Lucas S."/>
            <person name="Han J."/>
            <person name="Lapidus A."/>
            <person name="Bruce D."/>
            <person name="Goodwin L."/>
            <person name="Pitluck S."/>
            <person name="Peters L."/>
            <person name="Kyrpides N."/>
            <person name="Mavromatis K."/>
            <person name="Ivanova N."/>
            <person name="Mikhailova N."/>
            <person name="Chertkov O."/>
            <person name="Saunders E."/>
            <person name="Detter J.C."/>
            <person name="Tapia R."/>
            <person name="Han C."/>
            <person name="Land M."/>
            <person name="Hauser L."/>
            <person name="Markowitz V."/>
            <person name="Cheng J.-F."/>
            <person name="Hugenholtz P."/>
            <person name="Woyke T."/>
            <person name="Wu D."/>
            <person name="Pukall R."/>
            <person name="Gehrich-Schroeter G."/>
            <person name="Schneider S."/>
            <person name="Klenk H.-P."/>
            <person name="Eisen J.A."/>
        </authorList>
    </citation>
    <scope>NUCLEOTIDE SEQUENCE [LARGE SCALE GENOMIC DNA]</scope>
    <source>
        <strain evidence="2">ATCC 700253 / DSM 10332 / NAL</strain>
    </source>
</reference>
<dbReference type="Gene3D" id="3.30.300.20">
    <property type="match status" value="1"/>
</dbReference>
<dbReference type="Proteomes" id="UP000005439">
    <property type="component" value="Chromosome"/>
</dbReference>
<dbReference type="PATRIC" id="fig|679936.5.peg.3116"/>
<dbReference type="SUPFAM" id="SSF82784">
    <property type="entry name" value="OsmC-like"/>
    <property type="match status" value="1"/>
</dbReference>
<dbReference type="InterPro" id="IPR052924">
    <property type="entry name" value="OsmC/Ohr_hydroprdx_reductase"/>
</dbReference>
<dbReference type="InterPro" id="IPR036102">
    <property type="entry name" value="OsmC/Ohrsf"/>
</dbReference>
<dbReference type="InterPro" id="IPR003718">
    <property type="entry name" value="OsmC/Ohr_fam"/>
</dbReference>
<evidence type="ECO:0000313" key="2">
    <source>
        <dbReference type="Proteomes" id="UP000005439"/>
    </source>
</evidence>
<dbReference type="Pfam" id="PF02566">
    <property type="entry name" value="OsmC"/>
    <property type="match status" value="1"/>
</dbReference>
<name>G8U0D3_SULAD</name>
<accession>G8U0D3</accession>